<protein>
    <submittedName>
        <fullName evidence="2">Uncharacterized protein</fullName>
    </submittedName>
</protein>
<sequence length="136" mass="13121">TTVDGCTSAAGTGTAAPKTTPSAPAVTAVDNCDGTSTLRTPASGTLVWSTGASTASTPVNSGGGYSVSTTVAGCTRAAGTGTARPNTAPSAPVVLVGGHSDRKNTLSTTASGTLLWRTGENKASINVNSAGDYSVT</sequence>
<gene>
    <name evidence="2" type="ORF">CSC81_17460</name>
</gene>
<organism evidence="2 3">
    <name type="scientific">Tenacibaculum discolor</name>
    <dbReference type="NCBI Taxonomy" id="361581"/>
    <lineage>
        <taxon>Bacteria</taxon>
        <taxon>Pseudomonadati</taxon>
        <taxon>Bacteroidota</taxon>
        <taxon>Flavobacteriia</taxon>
        <taxon>Flavobacteriales</taxon>
        <taxon>Flavobacteriaceae</taxon>
        <taxon>Tenacibaculum</taxon>
    </lineage>
</organism>
<dbReference type="Proteomes" id="UP000222163">
    <property type="component" value="Unassembled WGS sequence"/>
</dbReference>
<comment type="caution">
    <text evidence="2">The sequence shown here is derived from an EMBL/GenBank/DDBJ whole genome shotgun (WGS) entry which is preliminary data.</text>
</comment>
<dbReference type="EMBL" id="PDUU01000689">
    <property type="protein sequence ID" value="PHN95975.1"/>
    <property type="molecule type" value="Genomic_DNA"/>
</dbReference>
<feature type="compositionally biased region" description="Low complexity" evidence="1">
    <location>
        <begin position="7"/>
        <end position="23"/>
    </location>
</feature>
<dbReference type="AlphaFoldDB" id="A0A2G1BQX0"/>
<feature type="non-terminal residue" evidence="2">
    <location>
        <position position="1"/>
    </location>
</feature>
<reference evidence="2 3" key="1">
    <citation type="journal article" date="2016" name="Nat. Commun.">
        <title>Microbial interactions lead to rapid micro-scale successions on model marine particles.</title>
        <authorList>
            <person name="Datta M.S."/>
            <person name="Sliwerska E."/>
            <person name="Gore J."/>
            <person name="Polz M.F."/>
            <person name="Cordero O.X."/>
        </authorList>
    </citation>
    <scope>NUCLEOTIDE SEQUENCE [LARGE SCALE GENOMIC DNA]</scope>
    <source>
        <strain evidence="2 3">4G03</strain>
    </source>
</reference>
<name>A0A2G1BQX0_9FLAO</name>
<proteinExistence type="predicted"/>
<evidence type="ECO:0000313" key="3">
    <source>
        <dbReference type="Proteomes" id="UP000222163"/>
    </source>
</evidence>
<feature type="region of interest" description="Disordered" evidence="1">
    <location>
        <begin position="1"/>
        <end position="23"/>
    </location>
</feature>
<evidence type="ECO:0000256" key="1">
    <source>
        <dbReference type="SAM" id="MobiDB-lite"/>
    </source>
</evidence>
<feature type="non-terminal residue" evidence="2">
    <location>
        <position position="136"/>
    </location>
</feature>
<evidence type="ECO:0000313" key="2">
    <source>
        <dbReference type="EMBL" id="PHN95975.1"/>
    </source>
</evidence>
<accession>A0A2G1BQX0</accession>